<dbReference type="GO" id="GO:0046872">
    <property type="term" value="F:metal ion binding"/>
    <property type="evidence" value="ECO:0007669"/>
    <property type="project" value="UniProtKB-KW"/>
</dbReference>
<feature type="domain" description="Peptidase M12B" evidence="9">
    <location>
        <begin position="67"/>
        <end position="308"/>
    </location>
</feature>
<proteinExistence type="predicted"/>
<evidence type="ECO:0000256" key="7">
    <source>
        <dbReference type="ARBA" id="ARBA00023180"/>
    </source>
</evidence>
<evidence type="ECO:0000256" key="8">
    <source>
        <dbReference type="PROSITE-ProRule" id="PRU00276"/>
    </source>
</evidence>
<feature type="binding site" evidence="8">
    <location>
        <position position="239"/>
    </location>
    <ligand>
        <name>Zn(2+)</name>
        <dbReference type="ChEBI" id="CHEBI:29105"/>
        <note>catalytic</note>
    </ligand>
</feature>
<evidence type="ECO:0000256" key="6">
    <source>
        <dbReference type="ARBA" id="ARBA00023157"/>
    </source>
</evidence>
<keyword evidence="3" id="KW-0378">Hydrolase</keyword>
<evidence type="ECO:0000313" key="11">
    <source>
        <dbReference type="WBParaSite" id="PSU_v2.g3811.t1"/>
    </source>
</evidence>
<dbReference type="GO" id="GO:0004222">
    <property type="term" value="F:metalloendopeptidase activity"/>
    <property type="evidence" value="ECO:0007669"/>
    <property type="project" value="InterPro"/>
</dbReference>
<feature type="binding site" evidence="8">
    <location>
        <position position="249"/>
    </location>
    <ligand>
        <name>Zn(2+)</name>
        <dbReference type="ChEBI" id="CHEBI:29105"/>
        <note>catalytic</note>
    </ligand>
</feature>
<feature type="active site" evidence="8">
    <location>
        <position position="240"/>
    </location>
</feature>
<dbReference type="Pfam" id="PF17771">
    <property type="entry name" value="ADAMTS_CR_2"/>
    <property type="match status" value="1"/>
</dbReference>
<dbReference type="PANTHER" id="PTHR11905:SF159">
    <property type="entry name" value="ADAM METALLOPROTEASE"/>
    <property type="match status" value="1"/>
</dbReference>
<dbReference type="InterPro" id="IPR001590">
    <property type="entry name" value="Peptidase_M12B"/>
</dbReference>
<keyword evidence="1" id="KW-0645">Protease</keyword>
<dbReference type="InterPro" id="IPR024079">
    <property type="entry name" value="MetalloPept_cat_dom_sf"/>
</dbReference>
<evidence type="ECO:0000256" key="3">
    <source>
        <dbReference type="ARBA" id="ARBA00022801"/>
    </source>
</evidence>
<evidence type="ECO:0000256" key="5">
    <source>
        <dbReference type="ARBA" id="ARBA00023049"/>
    </source>
</evidence>
<keyword evidence="7" id="KW-0325">Glycoprotein</keyword>
<dbReference type="Proteomes" id="UP000887577">
    <property type="component" value="Unplaced"/>
</dbReference>
<keyword evidence="10" id="KW-1185">Reference proteome</keyword>
<dbReference type="WBParaSite" id="PSU_v2.g3811.t1">
    <property type="protein sequence ID" value="PSU_v2.g3811.t1"/>
    <property type="gene ID" value="PSU_v2.g3811"/>
</dbReference>
<dbReference type="Pfam" id="PF13688">
    <property type="entry name" value="Reprolysin_5"/>
    <property type="match status" value="1"/>
</dbReference>
<feature type="binding site" evidence="8">
    <location>
        <position position="243"/>
    </location>
    <ligand>
        <name>Zn(2+)</name>
        <dbReference type="ChEBI" id="CHEBI:29105"/>
        <note>catalytic</note>
    </ligand>
</feature>
<dbReference type="InterPro" id="IPR041645">
    <property type="entry name" value="ADAMTS_CR_2"/>
</dbReference>
<keyword evidence="6" id="KW-1015">Disulfide bond</keyword>
<dbReference type="Gene3D" id="3.40.1620.60">
    <property type="match status" value="1"/>
</dbReference>
<evidence type="ECO:0000256" key="4">
    <source>
        <dbReference type="ARBA" id="ARBA00022833"/>
    </source>
</evidence>
<organism evidence="10 11">
    <name type="scientific">Panagrolaimus superbus</name>
    <dbReference type="NCBI Taxonomy" id="310955"/>
    <lineage>
        <taxon>Eukaryota</taxon>
        <taxon>Metazoa</taxon>
        <taxon>Ecdysozoa</taxon>
        <taxon>Nematoda</taxon>
        <taxon>Chromadorea</taxon>
        <taxon>Rhabditida</taxon>
        <taxon>Tylenchina</taxon>
        <taxon>Panagrolaimomorpha</taxon>
        <taxon>Panagrolaimoidea</taxon>
        <taxon>Panagrolaimidae</taxon>
        <taxon>Panagrolaimus</taxon>
    </lineage>
</organism>
<keyword evidence="5" id="KW-0482">Metalloprotease</keyword>
<dbReference type="AlphaFoldDB" id="A0A914Z0L5"/>
<dbReference type="PANTHER" id="PTHR11905">
    <property type="entry name" value="ADAM A DISINTEGRIN AND METALLOPROTEASE DOMAIN"/>
    <property type="match status" value="1"/>
</dbReference>
<keyword evidence="2 8" id="KW-0479">Metal-binding</keyword>
<dbReference type="Gene3D" id="3.40.390.10">
    <property type="entry name" value="Collagenase (Catalytic Domain)"/>
    <property type="match status" value="1"/>
</dbReference>
<accession>A0A914Z0L5</accession>
<dbReference type="PROSITE" id="PS50215">
    <property type="entry name" value="ADAM_MEPRO"/>
    <property type="match status" value="1"/>
</dbReference>
<reference evidence="11" key="1">
    <citation type="submission" date="2022-11" db="UniProtKB">
        <authorList>
            <consortium name="WormBaseParasite"/>
        </authorList>
    </citation>
    <scope>IDENTIFICATION</scope>
</reference>
<evidence type="ECO:0000259" key="9">
    <source>
        <dbReference type="PROSITE" id="PS50215"/>
    </source>
</evidence>
<evidence type="ECO:0000256" key="1">
    <source>
        <dbReference type="ARBA" id="ARBA00022670"/>
    </source>
</evidence>
<sequence>MLKFEGCQSNAIFEQKQIFGGTRFSKILIFDNLTLSLEGVFSHSLIKSQNNAKLLKEILARNENGGFKMDLLMAGDHSIFEAFLQIQQSTRENAHFAVQIYLEAIFEQMKAIYSQQLFFGKHQLELRLAGTLVIEKEDDCPLKHTIFGDYDNTTDTSSLSLSLDSLRAIGALSSWRTLHLDVLPRHDHIIFLTKFDLLSPNGASSTQGMGFVGKMCDKSESISVVEDIGALTTAAIASHELGHSLGAFHDGEIDKTCSPRWNYLMAPSASAATSGKLFENGFKLSECSMKSIEKFMETIESSCLTAKLIGPGKRDMRRSRPFTQGQHRKLRPGEQFGATRQCQIAFAPHYGECQLKQYKNLNPDPCRRLWCKNRMENRFAPCETKSYLPLMDGTECGLGKWCLRGNCIKNEYYDPDQECQNLNENYCRERYSPAIMKIYCIRKSFAKICCRQCKKYNYYLVEKYRNAEKRFKKQKIPPRNMFEKPIENLGIKDISFNSTDID</sequence>
<name>A0A914Z0L5_9BILA</name>
<evidence type="ECO:0000256" key="2">
    <source>
        <dbReference type="ARBA" id="ARBA00022723"/>
    </source>
</evidence>
<protein>
    <submittedName>
        <fullName evidence="11">Peptidase M12B domain-containing protein</fullName>
    </submittedName>
</protein>
<evidence type="ECO:0000313" key="10">
    <source>
        <dbReference type="Proteomes" id="UP000887577"/>
    </source>
</evidence>
<dbReference type="GO" id="GO:0006509">
    <property type="term" value="P:membrane protein ectodomain proteolysis"/>
    <property type="evidence" value="ECO:0007669"/>
    <property type="project" value="TreeGrafter"/>
</dbReference>
<keyword evidence="4 8" id="KW-0862">Zinc</keyword>
<dbReference type="SUPFAM" id="SSF55486">
    <property type="entry name" value="Metalloproteases ('zincins'), catalytic domain"/>
    <property type="match status" value="1"/>
</dbReference>
<comment type="caution">
    <text evidence="8">Lacks conserved residue(s) required for the propagation of feature annotation.</text>
</comment>